<feature type="non-terminal residue" evidence="1">
    <location>
        <position position="1"/>
    </location>
</feature>
<evidence type="ECO:0000313" key="2">
    <source>
        <dbReference type="Proteomes" id="UP000663844"/>
    </source>
</evidence>
<protein>
    <submittedName>
        <fullName evidence="1">Uncharacterized protein</fullName>
    </submittedName>
</protein>
<proteinExistence type="predicted"/>
<dbReference type="Proteomes" id="UP000663844">
    <property type="component" value="Unassembled WGS sequence"/>
</dbReference>
<comment type="caution">
    <text evidence="1">The sequence shown here is derived from an EMBL/GenBank/DDBJ whole genome shotgun (WGS) entry which is preliminary data.</text>
</comment>
<gene>
    <name evidence="1" type="ORF">OXD698_LOCUS53187</name>
</gene>
<evidence type="ECO:0000313" key="1">
    <source>
        <dbReference type="EMBL" id="CAF4430297.1"/>
    </source>
</evidence>
<name>A0A820R4V3_9BILA</name>
<accession>A0A820R4V3</accession>
<dbReference type="AlphaFoldDB" id="A0A820R4V3"/>
<reference evidence="1" key="1">
    <citation type="submission" date="2021-02" db="EMBL/GenBank/DDBJ databases">
        <authorList>
            <person name="Nowell W R."/>
        </authorList>
    </citation>
    <scope>NUCLEOTIDE SEQUENCE</scope>
</reference>
<sequence>GSFNRNFPTMKFIVLLIRENEKRTILSYEQFLYTPFEYCSPKYITHLVYPINDSLSLYSNDSIEVLMFTSSIVEHHSTWIFKIAFHFLPVQRIVKRLFISNIDTFDNSIERIINKKNSSSSFG</sequence>
<organism evidence="1 2">
    <name type="scientific">Adineta steineri</name>
    <dbReference type="NCBI Taxonomy" id="433720"/>
    <lineage>
        <taxon>Eukaryota</taxon>
        <taxon>Metazoa</taxon>
        <taxon>Spiralia</taxon>
        <taxon>Gnathifera</taxon>
        <taxon>Rotifera</taxon>
        <taxon>Eurotatoria</taxon>
        <taxon>Bdelloidea</taxon>
        <taxon>Adinetida</taxon>
        <taxon>Adinetidae</taxon>
        <taxon>Adineta</taxon>
    </lineage>
</organism>
<dbReference type="EMBL" id="CAJOAZ010030084">
    <property type="protein sequence ID" value="CAF4430297.1"/>
    <property type="molecule type" value="Genomic_DNA"/>
</dbReference>